<evidence type="ECO:0008006" key="9">
    <source>
        <dbReference type="Google" id="ProtNLM"/>
    </source>
</evidence>
<keyword evidence="8" id="KW-1185">Reference proteome</keyword>
<evidence type="ECO:0000256" key="6">
    <source>
        <dbReference type="ARBA" id="ARBA00023242"/>
    </source>
</evidence>
<evidence type="ECO:0000256" key="1">
    <source>
        <dbReference type="ARBA" id="ARBA00022723"/>
    </source>
</evidence>
<dbReference type="InterPro" id="IPR021858">
    <property type="entry name" value="Fun_TF"/>
</dbReference>
<keyword evidence="2" id="KW-0862">Zinc</keyword>
<keyword evidence="3" id="KW-0805">Transcription regulation</keyword>
<keyword evidence="5" id="KW-0804">Transcription</keyword>
<accession>A0ABR4IHQ9</accession>
<dbReference type="EMBL" id="JBFXLS010000030">
    <property type="protein sequence ID" value="KAL2826407.1"/>
    <property type="molecule type" value="Genomic_DNA"/>
</dbReference>
<reference evidence="7 8" key="1">
    <citation type="submission" date="2024-07" db="EMBL/GenBank/DDBJ databases">
        <title>Section-level genome sequencing and comparative genomics of Aspergillus sections Usti and Cavernicolus.</title>
        <authorList>
            <consortium name="Lawrence Berkeley National Laboratory"/>
            <person name="Nybo J.L."/>
            <person name="Vesth T.C."/>
            <person name="Theobald S."/>
            <person name="Frisvad J.C."/>
            <person name="Larsen T.O."/>
            <person name="Kjaerboelling I."/>
            <person name="Rothschild-Mancinelli K."/>
            <person name="Lyhne E.K."/>
            <person name="Kogle M.E."/>
            <person name="Barry K."/>
            <person name="Clum A."/>
            <person name="Na H."/>
            <person name="Ledsgaard L."/>
            <person name="Lin J."/>
            <person name="Lipzen A."/>
            <person name="Kuo A."/>
            <person name="Riley R."/>
            <person name="Mondo S."/>
            <person name="LaButti K."/>
            <person name="Haridas S."/>
            <person name="Pangalinan J."/>
            <person name="Salamov A.A."/>
            <person name="Simmons B.A."/>
            <person name="Magnuson J.K."/>
            <person name="Chen J."/>
            <person name="Drula E."/>
            <person name="Henrissat B."/>
            <person name="Wiebenga A."/>
            <person name="Lubbers R.J."/>
            <person name="Gomes A.C."/>
            <person name="Makela M.R."/>
            <person name="Stajich J."/>
            <person name="Grigoriev I.V."/>
            <person name="Mortensen U.H."/>
            <person name="De vries R.P."/>
            <person name="Baker S.E."/>
            <person name="Andersen M.R."/>
        </authorList>
    </citation>
    <scope>NUCLEOTIDE SEQUENCE [LARGE SCALE GENOMIC DNA]</scope>
    <source>
        <strain evidence="7 8">CBS 600.67</strain>
    </source>
</reference>
<evidence type="ECO:0000256" key="4">
    <source>
        <dbReference type="ARBA" id="ARBA00023125"/>
    </source>
</evidence>
<keyword evidence="1" id="KW-0479">Metal-binding</keyword>
<dbReference type="Proteomes" id="UP001610335">
    <property type="component" value="Unassembled WGS sequence"/>
</dbReference>
<proteinExistence type="predicted"/>
<keyword evidence="6" id="KW-0539">Nucleus</keyword>
<dbReference type="PANTHER" id="PTHR36206:SF12">
    <property type="entry name" value="ASPERCRYPTIN BIOSYNTHESIS CLUSTER-SPECIFIC TRANSCRIPTION REGULATOR ATNN-RELATED"/>
    <property type="match status" value="1"/>
</dbReference>
<evidence type="ECO:0000256" key="5">
    <source>
        <dbReference type="ARBA" id="ARBA00023163"/>
    </source>
</evidence>
<evidence type="ECO:0000256" key="3">
    <source>
        <dbReference type="ARBA" id="ARBA00023015"/>
    </source>
</evidence>
<gene>
    <name evidence="7" type="ORF">BDW59DRAFT_160931</name>
</gene>
<evidence type="ECO:0000313" key="8">
    <source>
        <dbReference type="Proteomes" id="UP001610335"/>
    </source>
</evidence>
<dbReference type="Pfam" id="PF11951">
    <property type="entry name" value="Fungal_trans_2"/>
    <property type="match status" value="1"/>
</dbReference>
<comment type="caution">
    <text evidence="7">The sequence shown here is derived from an EMBL/GenBank/DDBJ whole genome shotgun (WGS) entry which is preliminary data.</text>
</comment>
<protein>
    <recommendedName>
        <fullName evidence="9">C6 zinc finger domain protein</fullName>
    </recommendedName>
</protein>
<evidence type="ECO:0000313" key="7">
    <source>
        <dbReference type="EMBL" id="KAL2826407.1"/>
    </source>
</evidence>
<dbReference type="InterPro" id="IPR052360">
    <property type="entry name" value="Transcr_Regulatory_Proteins"/>
</dbReference>
<name>A0ABR4IHQ9_9EURO</name>
<organism evidence="7 8">
    <name type="scientific">Aspergillus cavernicola</name>
    <dbReference type="NCBI Taxonomy" id="176166"/>
    <lineage>
        <taxon>Eukaryota</taxon>
        <taxon>Fungi</taxon>
        <taxon>Dikarya</taxon>
        <taxon>Ascomycota</taxon>
        <taxon>Pezizomycotina</taxon>
        <taxon>Eurotiomycetes</taxon>
        <taxon>Eurotiomycetidae</taxon>
        <taxon>Eurotiales</taxon>
        <taxon>Aspergillaceae</taxon>
        <taxon>Aspergillus</taxon>
        <taxon>Aspergillus subgen. Nidulantes</taxon>
    </lineage>
</organism>
<keyword evidence="4" id="KW-0238">DNA-binding</keyword>
<dbReference type="PANTHER" id="PTHR36206">
    <property type="entry name" value="ASPERCRYPTIN BIOSYNTHESIS CLUSTER-SPECIFIC TRANSCRIPTION REGULATOR ATNN-RELATED"/>
    <property type="match status" value="1"/>
</dbReference>
<sequence>MAKQPKAPSGLRMVIYTPSGLTFPTTDAEKRSFDFFLAQSRDCFPLDFSQAILQAAQTDQAFSFAVVSLGAAQRIYEYEDNLAADRRLGDLAMQQYGKALQLLQGTTETRSIETFLMCCVLFASFESLRGCRKSAVIHIQSGLKLLRQSSPGKWSLVSPETIASIFTRLDNQLVELLGTSINETLDENRSNATTALAPIAPQSPNRDLYRSLDSLLNRIFHHQLDRALITEGRLDPDGFSMSHQHTCIELQQSHRMLAASMSPPNQLVHDTPDEADSEVLQIWNLLAQMYIAVWPGSGSEIVWDTFVHEFDTILALSEAYLLRTRNPTRRRTFGFSIGVIPPLYVTATRCREPRIRRRAIQLLAEHQRREVMWDSTHAAEAARQVMEMEELAASVPSPDGQGTRVKMVFAVFDDEDGVRYDFER</sequence>
<evidence type="ECO:0000256" key="2">
    <source>
        <dbReference type="ARBA" id="ARBA00022833"/>
    </source>
</evidence>